<evidence type="ECO:0000313" key="2">
    <source>
        <dbReference type="EMBL" id="KAG5202798.1"/>
    </source>
</evidence>
<sequence>MGPEARSGRVQGCPFGTSEAPQAHEPEEDSGYQFPLTGKKFPRSKQRLAAHPKDMETVRAHGNFRALCSINS</sequence>
<name>A0A836D134_SHEEP</name>
<dbReference type="EMBL" id="JAEMGP010000011">
    <property type="protein sequence ID" value="KAG5202798.1"/>
    <property type="molecule type" value="Genomic_DNA"/>
</dbReference>
<comment type="caution">
    <text evidence="2">The sequence shown here is derived from an EMBL/GenBank/DDBJ whole genome shotgun (WGS) entry which is preliminary data.</text>
</comment>
<protein>
    <submittedName>
        <fullName evidence="2">Uncharacterized protein</fullName>
    </submittedName>
</protein>
<feature type="region of interest" description="Disordered" evidence="1">
    <location>
        <begin position="1"/>
        <end position="38"/>
    </location>
</feature>
<proteinExistence type="predicted"/>
<dbReference type="Proteomes" id="UP000664991">
    <property type="component" value="Unassembled WGS sequence"/>
</dbReference>
<accession>A0A836D134</accession>
<dbReference type="AlphaFoldDB" id="A0A836D134"/>
<evidence type="ECO:0000256" key="1">
    <source>
        <dbReference type="SAM" id="MobiDB-lite"/>
    </source>
</evidence>
<gene>
    <name evidence="2" type="ORF">JEQ12_002381</name>
</gene>
<organism evidence="2 3">
    <name type="scientific">Ovis aries</name>
    <name type="common">Sheep</name>
    <dbReference type="NCBI Taxonomy" id="9940"/>
    <lineage>
        <taxon>Eukaryota</taxon>
        <taxon>Metazoa</taxon>
        <taxon>Chordata</taxon>
        <taxon>Craniata</taxon>
        <taxon>Vertebrata</taxon>
        <taxon>Euteleostomi</taxon>
        <taxon>Mammalia</taxon>
        <taxon>Eutheria</taxon>
        <taxon>Laurasiatheria</taxon>
        <taxon>Artiodactyla</taxon>
        <taxon>Ruminantia</taxon>
        <taxon>Pecora</taxon>
        <taxon>Bovidae</taxon>
        <taxon>Caprinae</taxon>
        <taxon>Ovis</taxon>
    </lineage>
</organism>
<evidence type="ECO:0000313" key="3">
    <source>
        <dbReference type="Proteomes" id="UP000664991"/>
    </source>
</evidence>
<reference evidence="2 3" key="1">
    <citation type="submission" date="2020-12" db="EMBL/GenBank/DDBJ databases">
        <title>De novo assembly of Tibetan sheep genome.</title>
        <authorList>
            <person name="Li X."/>
        </authorList>
    </citation>
    <scope>NUCLEOTIDE SEQUENCE [LARGE SCALE GENOMIC DNA]</scope>
    <source>
        <tissue evidence="2">Heart</tissue>
    </source>
</reference>